<dbReference type="PANTHER" id="PTHR31118:SF12">
    <property type="entry name" value="CYCLASE-LIKE PROTEIN 2"/>
    <property type="match status" value="1"/>
</dbReference>
<evidence type="ECO:0000256" key="1">
    <source>
        <dbReference type="ARBA" id="ARBA00007865"/>
    </source>
</evidence>
<feature type="chain" id="PRO_5010383600" evidence="2">
    <location>
        <begin position="30"/>
        <end position="549"/>
    </location>
</feature>
<evidence type="ECO:0000256" key="2">
    <source>
        <dbReference type="SAM" id="SignalP"/>
    </source>
</evidence>
<dbReference type="GeneID" id="106179023"/>
<dbReference type="GO" id="GO:0019441">
    <property type="term" value="P:L-tryptophan catabolic process to kynurenine"/>
    <property type="evidence" value="ECO:0007669"/>
    <property type="project" value="InterPro"/>
</dbReference>
<feature type="signal peptide" evidence="2">
    <location>
        <begin position="1"/>
        <end position="29"/>
    </location>
</feature>
<dbReference type="GO" id="GO:0004061">
    <property type="term" value="F:arylformamidase activity"/>
    <property type="evidence" value="ECO:0007669"/>
    <property type="project" value="InterPro"/>
</dbReference>
<keyword evidence="2" id="KW-0732">Signal</keyword>
<dbReference type="InParanoid" id="A0A1S3K6S6"/>
<accession>A0A1S3K6S6</accession>
<evidence type="ECO:0000313" key="3">
    <source>
        <dbReference type="Proteomes" id="UP000085678"/>
    </source>
</evidence>
<protein>
    <submittedName>
        <fullName evidence="4">Uncharacterized protein LOC106179023 isoform X1</fullName>
    </submittedName>
</protein>
<dbReference type="PANTHER" id="PTHR31118">
    <property type="entry name" value="CYCLASE-LIKE PROTEIN 2"/>
    <property type="match status" value="1"/>
</dbReference>
<dbReference type="STRING" id="7574.A0A1S3K6S6"/>
<keyword evidence="3" id="KW-1185">Reference proteome</keyword>
<dbReference type="KEGG" id="lak:106179023"/>
<dbReference type="AlphaFoldDB" id="A0A1S3K6S6"/>
<gene>
    <name evidence="4" type="primary">LOC106179023</name>
</gene>
<evidence type="ECO:0000313" key="4">
    <source>
        <dbReference type="RefSeq" id="XP_013417956.1"/>
    </source>
</evidence>
<dbReference type="InterPro" id="IPR007325">
    <property type="entry name" value="KFase/CYL"/>
</dbReference>
<reference evidence="4" key="1">
    <citation type="submission" date="2025-08" db="UniProtKB">
        <authorList>
            <consortium name="RefSeq"/>
        </authorList>
    </citation>
    <scope>IDENTIFICATION</scope>
    <source>
        <tissue evidence="4">Gonads</tissue>
    </source>
</reference>
<dbReference type="SUPFAM" id="SSF102198">
    <property type="entry name" value="Putative cyclase"/>
    <property type="match status" value="2"/>
</dbReference>
<name>A0A1S3K6S6_LINAN</name>
<proteinExistence type="inferred from homology"/>
<dbReference type="InterPro" id="IPR037175">
    <property type="entry name" value="KFase_sf"/>
</dbReference>
<dbReference type="RefSeq" id="XP_013417956.1">
    <property type="nucleotide sequence ID" value="XM_013562502.1"/>
</dbReference>
<comment type="similarity">
    <text evidence="1">Belongs to the Cyclase 1 superfamily.</text>
</comment>
<organism evidence="3 4">
    <name type="scientific">Lingula anatina</name>
    <name type="common">Brachiopod</name>
    <name type="synonym">Lingula unguis</name>
    <dbReference type="NCBI Taxonomy" id="7574"/>
    <lineage>
        <taxon>Eukaryota</taxon>
        <taxon>Metazoa</taxon>
        <taxon>Spiralia</taxon>
        <taxon>Lophotrochozoa</taxon>
        <taxon>Brachiopoda</taxon>
        <taxon>Linguliformea</taxon>
        <taxon>Lingulata</taxon>
        <taxon>Lingulida</taxon>
        <taxon>Linguloidea</taxon>
        <taxon>Lingulidae</taxon>
        <taxon>Lingula</taxon>
    </lineage>
</organism>
<dbReference type="Proteomes" id="UP000085678">
    <property type="component" value="Unplaced"/>
</dbReference>
<dbReference type="Pfam" id="PF04199">
    <property type="entry name" value="Cyclase"/>
    <property type="match status" value="2"/>
</dbReference>
<sequence length="549" mass="59469">MLRVCYGLFTMIRILLSLLIIGLAGKIEAADHVLDMTYPLGPNTTYWPGTPKFHFSIDFRNFSATTGWYEGNSFCAATNGGTSLEAPSFLIQGGTTADNIPVHKLIGPAVKIDIASKAATDPDVQLTVEDIENWEIANGRVPDNSILFVYTGWGQYVDNRTAFFGHPSTTEWLDPQGRSLLHFPGISPAATSWLASNRKLLGIGIDTPSLDYGQSVDKAASVALYSKGIYGLTTVANLDKLPTKGATVLAFPVTIRGSSGGPVRIVALLRKTLEVKESDVIDMTYVYSVDTTYWPGAGSFNITSVVKGPSGNITWLDKGYFCTPEHGGSHFDFPAHMFRGGYRSHDVSVEKVIGPAVKVDIQGKANQDRDALLSVDDLEKWETVNGKIPDNAIVFVQTGWGRYYGNRTAYLGSSDTQVWTDSAGKSQLHFPGISEEAANWLKDNRKISGVGIDTASLDRGQTVNFESHVAFFSVNIYGVENVGYLDKLPTTGTTAYILPMYLFDGSGGPARIVAIKEKEGKDTSGVSVTSSSSFVLIITISLHCLADFF</sequence>
<dbReference type="Gene3D" id="3.50.30.50">
    <property type="entry name" value="Putative cyclase"/>
    <property type="match status" value="2"/>
</dbReference>
<dbReference type="OrthoDB" id="7108654at2759"/>